<organism evidence="2">
    <name type="scientific">Klebsiella pneumoniae</name>
    <dbReference type="NCBI Taxonomy" id="573"/>
    <lineage>
        <taxon>Bacteria</taxon>
        <taxon>Pseudomonadati</taxon>
        <taxon>Pseudomonadota</taxon>
        <taxon>Gammaproteobacteria</taxon>
        <taxon>Enterobacterales</taxon>
        <taxon>Enterobacteriaceae</taxon>
        <taxon>Klebsiella/Raoultella group</taxon>
        <taxon>Klebsiella</taxon>
        <taxon>Klebsiella pneumoniae complex</taxon>
    </lineage>
</organism>
<keyword evidence="1" id="KW-0472">Membrane</keyword>
<name>A0A3P8MLL4_KLEPN</name>
<feature type="transmembrane region" description="Helical" evidence="1">
    <location>
        <begin position="57"/>
        <end position="76"/>
    </location>
</feature>
<feature type="transmembrane region" description="Helical" evidence="1">
    <location>
        <begin position="12"/>
        <end position="31"/>
    </location>
</feature>
<geneLocation type="plasmid" evidence="2">
    <name>pA708-IMP</name>
</geneLocation>
<keyword evidence="1" id="KW-0812">Transmembrane</keyword>
<keyword evidence="1" id="KW-1133">Transmembrane helix</keyword>
<evidence type="ECO:0000256" key="1">
    <source>
        <dbReference type="SAM" id="Phobius"/>
    </source>
</evidence>
<reference evidence="2" key="1">
    <citation type="submission" date="2017-06" db="EMBL/GenBank/DDBJ databases">
        <title>Complete sequence of pA708-IMP.</title>
        <authorList>
            <person name="Liang Q."/>
            <person name="Yin Z."/>
            <person name="Feng J."/>
            <person name="Zhan Z."/>
            <person name="Song Y."/>
            <person name="Tong Y."/>
            <person name="Wu W."/>
            <person name="Chen W."/>
            <person name="Jiang L."/>
            <person name="Zhou D."/>
        </authorList>
    </citation>
    <scope>NUCLEOTIDE SEQUENCE</scope>
    <source>
        <strain evidence="2">A708</strain>
        <plasmid evidence="2">pA708-IMP</plasmid>
    </source>
</reference>
<proteinExistence type="predicted"/>
<evidence type="ECO:0000313" key="2">
    <source>
        <dbReference type="EMBL" id="AVE20200.1"/>
    </source>
</evidence>
<dbReference type="AlphaFoldDB" id="A0A3P8MLL4"/>
<protein>
    <submittedName>
        <fullName evidence="2">Helix-turn-helix domain of resolvase</fullName>
    </submittedName>
</protein>
<keyword evidence="2" id="KW-0614">Plasmid</keyword>
<dbReference type="EMBL" id="MF344567">
    <property type="protein sequence ID" value="AVE20200.1"/>
    <property type="molecule type" value="Genomic_DNA"/>
</dbReference>
<sequence>MRSDRLCRIKGFAHISTIMLTWSVKIFYFHYIDLLKKPTADIHIFDSSMILLTVERAILIIFAISVAPVSFDLLPVDSYTPMIVMSSY</sequence>
<accession>A0A3P8MLL4</accession>